<dbReference type="STRING" id="742152.A0A2H3ISU1"/>
<protein>
    <submittedName>
        <fullName evidence="1">Uncharacterized protein</fullName>
    </submittedName>
</protein>
<sequence>MLATRASAARSASRLTRNYASVVDTSGVKVAAVDNGEPTSAVKYMSDAVHRARGADDSHQSTSKRSFLGTLREAELYGGVLSTSLLREHLALAKTAEFPHGDDGLGLLGEQIEKRTLDTDEFH</sequence>
<dbReference type="OrthoDB" id="6369905at2759"/>
<dbReference type="EMBL" id="KB467831">
    <property type="protein sequence ID" value="PCH33050.1"/>
    <property type="molecule type" value="Genomic_DNA"/>
</dbReference>
<organism evidence="1 2">
    <name type="scientific">Wolfiporia cocos (strain MD-104)</name>
    <name type="common">Brown rot fungus</name>
    <dbReference type="NCBI Taxonomy" id="742152"/>
    <lineage>
        <taxon>Eukaryota</taxon>
        <taxon>Fungi</taxon>
        <taxon>Dikarya</taxon>
        <taxon>Basidiomycota</taxon>
        <taxon>Agaricomycotina</taxon>
        <taxon>Agaricomycetes</taxon>
        <taxon>Polyporales</taxon>
        <taxon>Phaeolaceae</taxon>
        <taxon>Wolfiporia</taxon>
    </lineage>
</organism>
<gene>
    <name evidence="1" type="ORF">WOLCODRAFT_159801</name>
</gene>
<reference evidence="1 2" key="1">
    <citation type="journal article" date="2012" name="Science">
        <title>The Paleozoic origin of enzymatic lignin decomposition reconstructed from 31 fungal genomes.</title>
        <authorList>
            <person name="Floudas D."/>
            <person name="Binder M."/>
            <person name="Riley R."/>
            <person name="Barry K."/>
            <person name="Blanchette R.A."/>
            <person name="Henrissat B."/>
            <person name="Martinez A.T."/>
            <person name="Otillar R."/>
            <person name="Spatafora J.W."/>
            <person name="Yadav J.S."/>
            <person name="Aerts A."/>
            <person name="Benoit I."/>
            <person name="Boyd A."/>
            <person name="Carlson A."/>
            <person name="Copeland A."/>
            <person name="Coutinho P.M."/>
            <person name="de Vries R.P."/>
            <person name="Ferreira P."/>
            <person name="Findley K."/>
            <person name="Foster B."/>
            <person name="Gaskell J."/>
            <person name="Glotzer D."/>
            <person name="Gorecki P."/>
            <person name="Heitman J."/>
            <person name="Hesse C."/>
            <person name="Hori C."/>
            <person name="Igarashi K."/>
            <person name="Jurgens J.A."/>
            <person name="Kallen N."/>
            <person name="Kersten P."/>
            <person name="Kohler A."/>
            <person name="Kuees U."/>
            <person name="Kumar T.K.A."/>
            <person name="Kuo A."/>
            <person name="LaButti K."/>
            <person name="Larrondo L.F."/>
            <person name="Lindquist E."/>
            <person name="Ling A."/>
            <person name="Lombard V."/>
            <person name="Lucas S."/>
            <person name="Lundell T."/>
            <person name="Martin R."/>
            <person name="McLaughlin D.J."/>
            <person name="Morgenstern I."/>
            <person name="Morin E."/>
            <person name="Murat C."/>
            <person name="Nagy L.G."/>
            <person name="Nolan M."/>
            <person name="Ohm R.A."/>
            <person name="Patyshakuliyeva A."/>
            <person name="Rokas A."/>
            <person name="Ruiz-Duenas F.J."/>
            <person name="Sabat G."/>
            <person name="Salamov A."/>
            <person name="Samejima M."/>
            <person name="Schmutz J."/>
            <person name="Slot J.C."/>
            <person name="St John F."/>
            <person name="Stenlid J."/>
            <person name="Sun H."/>
            <person name="Sun S."/>
            <person name="Syed K."/>
            <person name="Tsang A."/>
            <person name="Wiebenga A."/>
            <person name="Young D."/>
            <person name="Pisabarro A."/>
            <person name="Eastwood D.C."/>
            <person name="Martin F."/>
            <person name="Cullen D."/>
            <person name="Grigoriev I.V."/>
            <person name="Hibbett D.S."/>
        </authorList>
    </citation>
    <scope>NUCLEOTIDE SEQUENCE [LARGE SCALE GENOMIC DNA]</scope>
    <source>
        <strain evidence="1 2">MD-104</strain>
    </source>
</reference>
<dbReference type="AlphaFoldDB" id="A0A2H3ISU1"/>
<keyword evidence="2" id="KW-1185">Reference proteome</keyword>
<proteinExistence type="predicted"/>
<name>A0A2H3ISU1_WOLCO</name>
<evidence type="ECO:0000313" key="1">
    <source>
        <dbReference type="EMBL" id="PCH33050.1"/>
    </source>
</evidence>
<accession>A0A2H3ISU1</accession>
<dbReference type="Proteomes" id="UP000218811">
    <property type="component" value="Unassembled WGS sequence"/>
</dbReference>
<evidence type="ECO:0000313" key="2">
    <source>
        <dbReference type="Proteomes" id="UP000218811"/>
    </source>
</evidence>
<dbReference type="OMA" id="GADDSHQ"/>